<dbReference type="PANTHER" id="PTHR23513">
    <property type="entry name" value="INTEGRAL MEMBRANE EFFLUX PROTEIN-RELATED"/>
    <property type="match status" value="1"/>
</dbReference>
<dbReference type="GO" id="GO:0005886">
    <property type="term" value="C:plasma membrane"/>
    <property type="evidence" value="ECO:0007669"/>
    <property type="project" value="UniProtKB-SubCell"/>
</dbReference>
<keyword evidence="12" id="KW-1185">Reference proteome</keyword>
<gene>
    <name evidence="9" type="ORF">BJ125_11164</name>
    <name evidence="10" type="ORF">SAMN05892882_11164</name>
</gene>
<feature type="transmembrane region" description="Helical" evidence="7">
    <location>
        <begin position="302"/>
        <end position="320"/>
    </location>
</feature>
<proteinExistence type="predicted"/>
<feature type="transmembrane region" description="Helical" evidence="7">
    <location>
        <begin position="326"/>
        <end position="348"/>
    </location>
</feature>
<dbReference type="GO" id="GO:0022857">
    <property type="term" value="F:transmembrane transporter activity"/>
    <property type="evidence" value="ECO:0007669"/>
    <property type="project" value="InterPro"/>
</dbReference>
<dbReference type="InterPro" id="IPR010290">
    <property type="entry name" value="TM_effector"/>
</dbReference>
<feature type="transmembrane region" description="Helical" evidence="7">
    <location>
        <begin position="176"/>
        <end position="204"/>
    </location>
</feature>
<evidence type="ECO:0000256" key="2">
    <source>
        <dbReference type="ARBA" id="ARBA00022448"/>
    </source>
</evidence>
<dbReference type="RefSeq" id="WP_114358351.1">
    <property type="nucleotide sequence ID" value="NZ_QRDT01000011.1"/>
</dbReference>
<dbReference type="OrthoDB" id="9809918at2"/>
<feature type="domain" description="Major facilitator superfamily (MFS) profile" evidence="8">
    <location>
        <begin position="26"/>
        <end position="414"/>
    </location>
</feature>
<comment type="subcellular location">
    <subcellularLocation>
        <location evidence="1">Cell membrane</location>
        <topology evidence="1">Multi-pass membrane protein</topology>
    </subcellularLocation>
</comment>
<evidence type="ECO:0000313" key="11">
    <source>
        <dbReference type="Proteomes" id="UP000252631"/>
    </source>
</evidence>
<dbReference type="SUPFAM" id="SSF103473">
    <property type="entry name" value="MFS general substrate transporter"/>
    <property type="match status" value="1"/>
</dbReference>
<sequence>MSNAEGEPPVAAPPRPSAWTAFRHTAFAVMWTATVVANTGTWMYNAASSWLMTNLEADAFTVSLVQVASSLPMFLFAIPAGALSDIVDKRRFLILIEIVLTVFAVASAALVGLGRMNPVLLLLFTFLLGAGAAFAAPAWQSIVPLLVPKPDLGSAVTSNGVGVNVSRAIGPALGGVVIGIIGIAAPFWINALSNFAVIGALLWWRPPAARSSSLPPERLFGAIVIGFRHARYNLELRATLIRAVAFFFFASAYWALLPLVARSRIAGGPELYGILLGAIGLGAIGGAFALPWIKARLGPDRVVAAGTFGTAISLVLFGAVQRAELAVLACVIAGMSWIAVLASLNVSVQVALPDWVRGRGLAMFVTTFFGAMTAGSALWGQVASMFGLPAAHFAAAAGAVLGIAATWRWKLRGSADSDLSPSMHWPSPVLTVEADADQGPVLITVEYRIADAERDAFLRAILQLSRQRRRDGAYAWDVFEDAANKGCFVEVFKVASWLEHLRQHQRVTNADRVVQDSVRRFHAAAEPKVTHLLAVTFPDDALPSQANDAGARHLLR</sequence>
<organism evidence="10 11">
    <name type="scientific">Rhodopseudomonas pentothenatexigens</name>
    <dbReference type="NCBI Taxonomy" id="999699"/>
    <lineage>
        <taxon>Bacteria</taxon>
        <taxon>Pseudomonadati</taxon>
        <taxon>Pseudomonadota</taxon>
        <taxon>Alphaproteobacteria</taxon>
        <taxon>Hyphomicrobiales</taxon>
        <taxon>Nitrobacteraceae</taxon>
        <taxon>Rhodopseudomonas</taxon>
    </lineage>
</organism>
<dbReference type="Proteomes" id="UP000252631">
    <property type="component" value="Unassembled WGS sequence"/>
</dbReference>
<dbReference type="Pfam" id="PF05977">
    <property type="entry name" value="MFS_3"/>
    <property type="match status" value="1"/>
</dbReference>
<feature type="transmembrane region" description="Helical" evidence="7">
    <location>
        <begin position="386"/>
        <end position="407"/>
    </location>
</feature>
<feature type="transmembrane region" description="Helical" evidence="7">
    <location>
        <begin position="360"/>
        <end position="380"/>
    </location>
</feature>
<dbReference type="InterPro" id="IPR020846">
    <property type="entry name" value="MFS_dom"/>
</dbReference>
<dbReference type="Proteomes" id="UP000256343">
    <property type="component" value="Unassembled WGS sequence"/>
</dbReference>
<evidence type="ECO:0000313" key="12">
    <source>
        <dbReference type="Proteomes" id="UP000256343"/>
    </source>
</evidence>
<evidence type="ECO:0000256" key="6">
    <source>
        <dbReference type="ARBA" id="ARBA00023136"/>
    </source>
</evidence>
<evidence type="ECO:0000313" key="10">
    <source>
        <dbReference type="EMBL" id="SSW91303.1"/>
    </source>
</evidence>
<dbReference type="PANTHER" id="PTHR23513:SF11">
    <property type="entry name" value="STAPHYLOFERRIN A TRANSPORTER"/>
    <property type="match status" value="1"/>
</dbReference>
<protein>
    <submittedName>
        <fullName evidence="9 10">MFS family arabinose efflux permease</fullName>
    </submittedName>
</protein>
<feature type="transmembrane region" description="Helical" evidence="7">
    <location>
        <begin position="120"/>
        <end position="139"/>
    </location>
</feature>
<keyword evidence="6 7" id="KW-0472">Membrane</keyword>
<dbReference type="InterPro" id="IPR036259">
    <property type="entry name" value="MFS_trans_sf"/>
</dbReference>
<dbReference type="EMBL" id="UFQQ01000011">
    <property type="protein sequence ID" value="SSW91303.1"/>
    <property type="molecule type" value="Genomic_DNA"/>
</dbReference>
<keyword evidence="4 7" id="KW-0812">Transmembrane</keyword>
<evidence type="ECO:0000313" key="9">
    <source>
        <dbReference type="EMBL" id="RED33227.1"/>
    </source>
</evidence>
<dbReference type="Gene3D" id="1.20.1250.20">
    <property type="entry name" value="MFS general substrate transporter like domains"/>
    <property type="match status" value="1"/>
</dbReference>
<accession>A0A336JRI7</accession>
<keyword evidence="5 7" id="KW-1133">Transmembrane helix</keyword>
<dbReference type="CDD" id="cd06173">
    <property type="entry name" value="MFS_MefA_like"/>
    <property type="match status" value="1"/>
</dbReference>
<reference evidence="10 11" key="1">
    <citation type="submission" date="2017-08" db="EMBL/GenBank/DDBJ databases">
        <authorList>
            <person name="de Groot N.N."/>
        </authorList>
    </citation>
    <scope>NUCLEOTIDE SEQUENCE [LARGE SCALE GENOMIC DNA]</scope>
    <source>
        <strain evidence="10 11">JA575</strain>
    </source>
</reference>
<name>A0A336JRI7_9BRAD</name>
<feature type="transmembrane region" description="Helical" evidence="7">
    <location>
        <begin position="240"/>
        <end position="259"/>
    </location>
</feature>
<keyword evidence="2" id="KW-0813">Transport</keyword>
<feature type="transmembrane region" description="Helical" evidence="7">
    <location>
        <begin position="271"/>
        <end position="290"/>
    </location>
</feature>
<feature type="transmembrane region" description="Helical" evidence="7">
    <location>
        <begin position="59"/>
        <end position="80"/>
    </location>
</feature>
<reference evidence="9 12" key="2">
    <citation type="submission" date="2018-07" db="EMBL/GenBank/DDBJ databases">
        <title>Genomic Encyclopedia of Archaeal and Bacterial Type Strains, Phase II (KMG-II): from individual species to whole genera.</title>
        <authorList>
            <person name="Goeker M."/>
        </authorList>
    </citation>
    <scope>NUCLEOTIDE SEQUENCE [LARGE SCALE GENOMIC DNA]</scope>
    <source>
        <strain evidence="9 12">JA575</strain>
    </source>
</reference>
<feature type="transmembrane region" description="Helical" evidence="7">
    <location>
        <begin position="92"/>
        <end position="113"/>
    </location>
</feature>
<evidence type="ECO:0000259" key="8">
    <source>
        <dbReference type="PROSITE" id="PS50850"/>
    </source>
</evidence>
<evidence type="ECO:0000256" key="7">
    <source>
        <dbReference type="SAM" id="Phobius"/>
    </source>
</evidence>
<dbReference type="AlphaFoldDB" id="A0A336JRI7"/>
<feature type="transmembrane region" description="Helical" evidence="7">
    <location>
        <begin position="26"/>
        <end position="47"/>
    </location>
</feature>
<evidence type="ECO:0000256" key="3">
    <source>
        <dbReference type="ARBA" id="ARBA00022475"/>
    </source>
</evidence>
<evidence type="ECO:0000256" key="5">
    <source>
        <dbReference type="ARBA" id="ARBA00022989"/>
    </source>
</evidence>
<dbReference type="EMBL" id="QRDT01000011">
    <property type="protein sequence ID" value="RED33227.1"/>
    <property type="molecule type" value="Genomic_DNA"/>
</dbReference>
<dbReference type="PROSITE" id="PS50850">
    <property type="entry name" value="MFS"/>
    <property type="match status" value="1"/>
</dbReference>
<keyword evidence="3" id="KW-1003">Cell membrane</keyword>
<evidence type="ECO:0000256" key="4">
    <source>
        <dbReference type="ARBA" id="ARBA00022692"/>
    </source>
</evidence>
<evidence type="ECO:0000256" key="1">
    <source>
        <dbReference type="ARBA" id="ARBA00004651"/>
    </source>
</evidence>